<sequence length="71" mass="8132">MAIRIRSTPLIKTPSTDRPPIDNDEKDEKEGKRNSKPDIKQAPIHTKLHASKTLTLMRVNFPFGVYTVQME</sequence>
<reference evidence="3" key="1">
    <citation type="journal article" date="2008" name="Nat. Genet.">
        <title>The Pristionchus pacificus genome provides a unique perspective on nematode lifestyle and parasitism.</title>
        <authorList>
            <person name="Dieterich C."/>
            <person name="Clifton S.W."/>
            <person name="Schuster L.N."/>
            <person name="Chinwalla A."/>
            <person name="Delehaunty K."/>
            <person name="Dinkelacker I."/>
            <person name="Fulton L."/>
            <person name="Fulton R."/>
            <person name="Godfrey J."/>
            <person name="Minx P."/>
            <person name="Mitreva M."/>
            <person name="Roeseler W."/>
            <person name="Tian H."/>
            <person name="Witte H."/>
            <person name="Yang S.P."/>
            <person name="Wilson R.K."/>
            <person name="Sommer R.J."/>
        </authorList>
    </citation>
    <scope>NUCLEOTIDE SEQUENCE [LARGE SCALE GENOMIC DNA]</scope>
    <source>
        <strain evidence="3">PS312</strain>
    </source>
</reference>
<accession>A0A454Y289</accession>
<accession>A0A8R1Z2I5</accession>
<dbReference type="Proteomes" id="UP000005239">
    <property type="component" value="Unassembled WGS sequence"/>
</dbReference>
<evidence type="ECO:0000256" key="1">
    <source>
        <dbReference type="SAM" id="MobiDB-lite"/>
    </source>
</evidence>
<dbReference type="AlphaFoldDB" id="A0A454Y289"/>
<feature type="region of interest" description="Disordered" evidence="1">
    <location>
        <begin position="1"/>
        <end position="46"/>
    </location>
</feature>
<evidence type="ECO:0000313" key="2">
    <source>
        <dbReference type="EnsemblMetazoa" id="PPA43931.1"/>
    </source>
</evidence>
<gene>
    <name evidence="2" type="primary">WBGene00282300</name>
</gene>
<protein>
    <submittedName>
        <fullName evidence="2">Uncharacterized protein</fullName>
    </submittedName>
</protein>
<name>A0A454Y289_PRIPA</name>
<keyword evidence="3" id="KW-1185">Reference proteome</keyword>
<organism evidence="2 3">
    <name type="scientific">Pristionchus pacificus</name>
    <name type="common">Parasitic nematode worm</name>
    <dbReference type="NCBI Taxonomy" id="54126"/>
    <lineage>
        <taxon>Eukaryota</taxon>
        <taxon>Metazoa</taxon>
        <taxon>Ecdysozoa</taxon>
        <taxon>Nematoda</taxon>
        <taxon>Chromadorea</taxon>
        <taxon>Rhabditida</taxon>
        <taxon>Rhabditina</taxon>
        <taxon>Diplogasteromorpha</taxon>
        <taxon>Diplogasteroidea</taxon>
        <taxon>Neodiplogasteridae</taxon>
        <taxon>Pristionchus</taxon>
    </lineage>
</organism>
<feature type="compositionally biased region" description="Basic and acidic residues" evidence="1">
    <location>
        <begin position="19"/>
        <end position="39"/>
    </location>
</feature>
<reference evidence="2" key="2">
    <citation type="submission" date="2022-06" db="UniProtKB">
        <authorList>
            <consortium name="EnsemblMetazoa"/>
        </authorList>
    </citation>
    <scope>IDENTIFICATION</scope>
    <source>
        <strain evidence="2">PS312</strain>
    </source>
</reference>
<proteinExistence type="predicted"/>
<dbReference type="EnsemblMetazoa" id="PPA43931.1">
    <property type="protein sequence ID" value="PPA43931.1"/>
    <property type="gene ID" value="WBGene00282300"/>
</dbReference>
<evidence type="ECO:0000313" key="3">
    <source>
        <dbReference type="Proteomes" id="UP000005239"/>
    </source>
</evidence>